<dbReference type="GeneID" id="107107734"/>
<reference evidence="3" key="1">
    <citation type="submission" date="2025-08" db="UniProtKB">
        <authorList>
            <consortium name="RefSeq"/>
        </authorList>
    </citation>
    <scope>IDENTIFICATION</scope>
</reference>
<organism evidence="2 3">
    <name type="scientific">Gekko japonicus</name>
    <name type="common">Schlegel's Japanese gecko</name>
    <dbReference type="NCBI Taxonomy" id="146911"/>
    <lineage>
        <taxon>Eukaryota</taxon>
        <taxon>Metazoa</taxon>
        <taxon>Chordata</taxon>
        <taxon>Craniata</taxon>
        <taxon>Vertebrata</taxon>
        <taxon>Euteleostomi</taxon>
        <taxon>Lepidosauria</taxon>
        <taxon>Squamata</taxon>
        <taxon>Bifurcata</taxon>
        <taxon>Gekkota</taxon>
        <taxon>Gekkonidae</taxon>
        <taxon>Gekkoninae</taxon>
        <taxon>Gekko</taxon>
    </lineage>
</organism>
<name>A0ABM1JQ01_GEKJA</name>
<feature type="region of interest" description="Disordered" evidence="1">
    <location>
        <begin position="243"/>
        <end position="324"/>
    </location>
</feature>
<evidence type="ECO:0000313" key="2">
    <source>
        <dbReference type="Proteomes" id="UP000694871"/>
    </source>
</evidence>
<evidence type="ECO:0000313" key="3">
    <source>
        <dbReference type="RefSeq" id="XP_015263538.1"/>
    </source>
</evidence>
<feature type="compositionally biased region" description="Acidic residues" evidence="1">
    <location>
        <begin position="67"/>
        <end position="80"/>
    </location>
</feature>
<dbReference type="RefSeq" id="XP_015263538.1">
    <property type="nucleotide sequence ID" value="XM_015408052.1"/>
</dbReference>
<feature type="region of interest" description="Disordered" evidence="1">
    <location>
        <begin position="126"/>
        <end position="188"/>
    </location>
</feature>
<accession>A0ABM1JQ01</accession>
<protein>
    <submittedName>
        <fullName evidence="3">Uncharacterized protein LOC107107734</fullName>
    </submittedName>
</protein>
<proteinExistence type="predicted"/>
<feature type="non-terminal residue" evidence="3">
    <location>
        <position position="351"/>
    </location>
</feature>
<keyword evidence="2" id="KW-1185">Reference proteome</keyword>
<feature type="region of interest" description="Disordered" evidence="1">
    <location>
        <begin position="202"/>
        <end position="229"/>
    </location>
</feature>
<feature type="compositionally biased region" description="Acidic residues" evidence="1">
    <location>
        <begin position="89"/>
        <end position="101"/>
    </location>
</feature>
<evidence type="ECO:0000256" key="1">
    <source>
        <dbReference type="SAM" id="MobiDB-lite"/>
    </source>
</evidence>
<feature type="region of interest" description="Disordered" evidence="1">
    <location>
        <begin position="66"/>
        <end position="109"/>
    </location>
</feature>
<sequence length="351" mass="37173">MAAVVSRNKRPFDNFQEGEQALQADVKKQRCGSPFLSQKTSLATAIPSSSSNGIAGFQDYPLISNGDCDDSILEPSDGESSDSSFSGTLEDEERLLADEPETATSDISLGLSVKEVGSGFAEVPFRVTQQQSVPKVPNVSPESLPLTGLSVPSSSSLPHNSAAANPGGGSNTNVDSENKMGLSWSPDGLGLRDVMSIEPSSFSLKKGDSGSGIVDKEATQTVGEESPVVSQLRAECEFASVVTNRPSGGQAFIEQSEVGRESVSDPPCESQGESHSATEVATERSITAPNEDPVEDPGPEEPENPSPEEPEDPSPDDSRRRRICIPEELLQSSKEKYVKSVLAHARHSNII</sequence>
<feature type="compositionally biased region" description="Low complexity" evidence="1">
    <location>
        <begin position="143"/>
        <end position="165"/>
    </location>
</feature>
<dbReference type="Proteomes" id="UP000694871">
    <property type="component" value="Unplaced"/>
</dbReference>
<feature type="compositionally biased region" description="Polar residues" evidence="1">
    <location>
        <begin position="271"/>
        <end position="288"/>
    </location>
</feature>
<gene>
    <name evidence="3" type="primary">LOC107107734</name>
</gene>
<feature type="compositionally biased region" description="Acidic residues" evidence="1">
    <location>
        <begin position="292"/>
        <end position="315"/>
    </location>
</feature>